<accession>A0A4Y7LQ88</accession>
<feature type="compositionally biased region" description="Acidic residues" evidence="6">
    <location>
        <begin position="125"/>
        <end position="141"/>
    </location>
</feature>
<dbReference type="Pfam" id="PF22916">
    <property type="entry name" value="UTP25_NTPase-like"/>
    <property type="match status" value="1"/>
</dbReference>
<dbReference type="Pfam" id="PF06862">
    <property type="entry name" value="Utp25_C"/>
    <property type="match status" value="1"/>
</dbReference>
<evidence type="ECO:0000256" key="6">
    <source>
        <dbReference type="SAM" id="MobiDB-lite"/>
    </source>
</evidence>
<keyword evidence="3" id="KW-0539">Nucleus</keyword>
<feature type="compositionally biased region" description="Acidic residues" evidence="6">
    <location>
        <begin position="155"/>
        <end position="195"/>
    </location>
</feature>
<dbReference type="PANTHER" id="PTHR12933:SF0">
    <property type="entry name" value="U3 SMALL NUCLEOLAR RNA-ASSOCIATED PROTEIN 25 HOMOLOG"/>
    <property type="match status" value="1"/>
</dbReference>
<dbReference type="GO" id="GO:0034511">
    <property type="term" value="F:U3 snoRNA binding"/>
    <property type="evidence" value="ECO:0007669"/>
    <property type="project" value="InterPro"/>
</dbReference>
<feature type="region of interest" description="Disordered" evidence="6">
    <location>
        <begin position="1"/>
        <end position="222"/>
    </location>
</feature>
<feature type="domain" description="UTP25 NTP hydrolase-like" evidence="8">
    <location>
        <begin position="345"/>
        <end position="609"/>
    </location>
</feature>
<evidence type="ECO:0000256" key="2">
    <source>
        <dbReference type="ARBA" id="ARBA00009223"/>
    </source>
</evidence>
<dbReference type="AlphaFoldDB" id="A0A4Y7LQ88"/>
<gene>
    <name evidence="9" type="primary">EOG090X05RM</name>
</gene>
<comment type="subcellular location">
    <subcellularLocation>
        <location evidence="1">Nucleus</location>
        <location evidence="1">Nucleolus</location>
    </subcellularLocation>
</comment>
<comment type="similarity">
    <text evidence="2">Belongs to the UTP25 family.</text>
</comment>
<evidence type="ECO:0000256" key="3">
    <source>
        <dbReference type="ARBA" id="ARBA00023242"/>
    </source>
</evidence>
<evidence type="ECO:0000313" key="9">
    <source>
        <dbReference type="EMBL" id="SVE71031.1"/>
    </source>
</evidence>
<feature type="compositionally biased region" description="Basic residues" evidence="6">
    <location>
        <begin position="31"/>
        <end position="44"/>
    </location>
</feature>
<dbReference type="InterPro" id="IPR053939">
    <property type="entry name" value="UTP25_C"/>
</dbReference>
<evidence type="ECO:0000256" key="4">
    <source>
        <dbReference type="ARBA" id="ARBA00024421"/>
    </source>
</evidence>
<dbReference type="GO" id="GO:0000462">
    <property type="term" value="P:maturation of SSU-rRNA from tricistronic rRNA transcript (SSU-rRNA, 5.8S rRNA, LSU-rRNA)"/>
    <property type="evidence" value="ECO:0007669"/>
    <property type="project" value="TreeGrafter"/>
</dbReference>
<dbReference type="EMBL" id="LR001412">
    <property type="protein sequence ID" value="SVE71031.1"/>
    <property type="molecule type" value="mRNA"/>
</dbReference>
<sequence>MGRGRRASKRGNFKNHGSRNSSSRGREMGRGRRASKRGNFKNHGSRNSSSRGRGNFKNKRKFNSDGDRKNDAESDNKRQKLLPAKESEPLVEASSSSESEEEVKPYTQLLSMFKSGNRAQQVLTSDEEETEDVGSEDESEEADSRSEGDSVSELGNDEMEEEVDEELDIEEDDDEEEEIGLLGVEEADEVGEDHEELDHEEHEYESEEEPSGDEEEMGSSTDPYHLHYEREMNESLLEILTSPKPYETQELNWKALGRMVIHLPAKVDRKMEKPKPVLLGETTEKYVIPGSLPILKAGIPLVDYGVKSQLCANLDKRPLSDSSTQTAEELLSPLQHELFSLAYEYRDIYYPEMNYLNSDEIRTVYCLHSLNHVMKSRDKVLLHNAKLKKYKENGQAIDDVEFRDQGLVRPRILIIAPLRNSAVKIVEKLASLLLPVKGQIINKDRFYKEFGEEKDEEDKKENKKSYKPEDYEAVFTGNTDDSFRIGISVAKRTLKLYAGFYKADILIASPLGARTLLADDFDFLCSIEVLVIDQTDILYMQNWDHVLHIFQHLHLQPREQHDTDLGRVRLWALNGYSAHYRQNLIFSSVALPEAVALFSRRGTNFAGKVRVENVVLPSATTVCRVLVQLPQAFHRFPTPTAAQSADDRFHFFTKKILPQYRDLLMSNTLIYVPSYYDYVRLRNHLHKEEYNFGQACEYTPDGKLAQVRNRFFLGKKRLLLYTERLHFYRRLTIKGIHHVVFYQLPTFPNFYPELCNFLQDAFQNPKYRGDGSQTCTVLYSTYDAQRLAAIVGSQRAAEMLTSDRLVHLFVSGGS</sequence>
<reference evidence="9" key="1">
    <citation type="submission" date="2018-08" db="EMBL/GenBank/DDBJ databases">
        <authorList>
            <person name="Cornetti L."/>
        </authorList>
    </citation>
    <scope>NUCLEOTIDE SEQUENCE</scope>
    <source>
        <strain evidence="9">CA-CBC-34</strain>
    </source>
</reference>
<dbReference type="GO" id="GO:0032040">
    <property type="term" value="C:small-subunit processome"/>
    <property type="evidence" value="ECO:0007669"/>
    <property type="project" value="TreeGrafter"/>
</dbReference>
<evidence type="ECO:0000259" key="7">
    <source>
        <dbReference type="Pfam" id="PF06862"/>
    </source>
</evidence>
<feature type="compositionally biased region" description="Acidic residues" evidence="6">
    <location>
        <begin position="203"/>
        <end position="217"/>
    </location>
</feature>
<evidence type="ECO:0000259" key="8">
    <source>
        <dbReference type="Pfam" id="PF22916"/>
    </source>
</evidence>
<protein>
    <recommendedName>
        <fullName evidence="4">U3 small nucleolar RNA-associated protein 25 homolog</fullName>
    </recommendedName>
    <alternativeName>
        <fullName evidence="5">UTP25 small subunit processor component</fullName>
    </alternativeName>
</protein>
<dbReference type="Gene3D" id="3.40.50.300">
    <property type="entry name" value="P-loop containing nucleotide triphosphate hydrolases"/>
    <property type="match status" value="1"/>
</dbReference>
<dbReference type="InterPro" id="IPR010678">
    <property type="entry name" value="UTP25"/>
</dbReference>
<dbReference type="PANTHER" id="PTHR12933">
    <property type="entry name" value="ORF PROTEIN-RELATED"/>
    <property type="match status" value="1"/>
</dbReference>
<dbReference type="GO" id="GO:0019843">
    <property type="term" value="F:rRNA binding"/>
    <property type="evidence" value="ECO:0007669"/>
    <property type="project" value="TreeGrafter"/>
</dbReference>
<evidence type="ECO:0000256" key="5">
    <source>
        <dbReference type="ARBA" id="ARBA00032325"/>
    </source>
</evidence>
<feature type="compositionally biased region" description="Basic residues" evidence="6">
    <location>
        <begin position="1"/>
        <end position="17"/>
    </location>
</feature>
<feature type="domain" description="UTP25 C-terminal" evidence="7">
    <location>
        <begin position="622"/>
        <end position="809"/>
    </location>
</feature>
<feature type="compositionally biased region" description="Basic and acidic residues" evidence="6">
    <location>
        <begin position="62"/>
        <end position="88"/>
    </location>
</feature>
<dbReference type="InterPro" id="IPR027417">
    <property type="entry name" value="P-loop_NTPase"/>
</dbReference>
<dbReference type="SUPFAM" id="SSF52540">
    <property type="entry name" value="P-loop containing nucleoside triphosphate hydrolases"/>
    <property type="match status" value="1"/>
</dbReference>
<dbReference type="InterPro" id="IPR053940">
    <property type="entry name" value="UTP25_NTPase-like"/>
</dbReference>
<organism evidence="9">
    <name type="scientific">Daphnia similis</name>
    <dbReference type="NCBI Taxonomy" id="35528"/>
    <lineage>
        <taxon>Eukaryota</taxon>
        <taxon>Metazoa</taxon>
        <taxon>Ecdysozoa</taxon>
        <taxon>Arthropoda</taxon>
        <taxon>Crustacea</taxon>
        <taxon>Branchiopoda</taxon>
        <taxon>Diplostraca</taxon>
        <taxon>Cladocera</taxon>
        <taxon>Anomopoda</taxon>
        <taxon>Daphniidae</taxon>
        <taxon>Daphnia</taxon>
        <taxon>Daphnia similis group</taxon>
    </lineage>
</organism>
<proteinExistence type="evidence at transcript level"/>
<evidence type="ECO:0000256" key="1">
    <source>
        <dbReference type="ARBA" id="ARBA00004604"/>
    </source>
</evidence>
<name>A0A4Y7LQ88_9CRUS</name>